<dbReference type="FunFam" id="3.40.50.1470:FF:000001">
    <property type="entry name" value="Peptidyl-tRNA hydrolase"/>
    <property type="match status" value="1"/>
</dbReference>
<comment type="catalytic activity">
    <reaction evidence="7 8">
        <text>an N-acyl-L-alpha-aminoacyl-tRNA + H2O = an N-acyl-L-amino acid + a tRNA + H(+)</text>
        <dbReference type="Rhea" id="RHEA:54448"/>
        <dbReference type="Rhea" id="RHEA-COMP:10123"/>
        <dbReference type="Rhea" id="RHEA-COMP:13883"/>
        <dbReference type="ChEBI" id="CHEBI:15377"/>
        <dbReference type="ChEBI" id="CHEBI:15378"/>
        <dbReference type="ChEBI" id="CHEBI:59874"/>
        <dbReference type="ChEBI" id="CHEBI:78442"/>
        <dbReference type="ChEBI" id="CHEBI:138191"/>
        <dbReference type="EC" id="3.1.1.29"/>
    </reaction>
</comment>
<comment type="similarity">
    <text evidence="5 7 9">Belongs to the PTH family.</text>
</comment>
<dbReference type="STRING" id="1797729.A3A60_04535"/>
<evidence type="ECO:0000313" key="10">
    <source>
        <dbReference type="EMBL" id="OGE08723.1"/>
    </source>
</evidence>
<sequence>MKLIAGLGNPGVKYENTRHNFGFMVADSFAKSQGLMWKISRDWVCYYAKTNEFVVVKPSTFMNKSGEAVRSVAEYFKIDSGDILAIHDDLDLPFGKIRISFDSMSAGHKGVQSVIESLSGPDFARLRVGVDHPDKDDPEKYVLEQFTKEEIKHLPSVVERSIEAIRSYLSDGVQATMNRFN</sequence>
<comment type="subcellular location">
    <subcellularLocation>
        <location evidence="7">Cytoplasm</location>
    </subcellularLocation>
</comment>
<evidence type="ECO:0000256" key="4">
    <source>
        <dbReference type="ARBA" id="ARBA00022884"/>
    </source>
</evidence>
<feature type="site" description="Stabilizes the basic form of H active site to accept a proton" evidence="7">
    <location>
        <position position="88"/>
    </location>
</feature>
<organism evidence="10 11">
    <name type="scientific">Candidatus Curtissbacteria bacterium RIFCSPLOWO2_01_FULL_42_26</name>
    <dbReference type="NCBI Taxonomy" id="1797729"/>
    <lineage>
        <taxon>Bacteria</taxon>
        <taxon>Candidatus Curtissiibacteriota</taxon>
    </lineage>
</organism>
<evidence type="ECO:0000256" key="5">
    <source>
        <dbReference type="ARBA" id="ARBA00038063"/>
    </source>
</evidence>
<dbReference type="Gene3D" id="3.40.50.1470">
    <property type="entry name" value="Peptidyl-tRNA hydrolase"/>
    <property type="match status" value="1"/>
</dbReference>
<gene>
    <name evidence="7" type="primary">pth</name>
    <name evidence="10" type="ORF">A3A60_04535</name>
</gene>
<accession>A0A1F5HX87</accession>
<dbReference type="GO" id="GO:0072344">
    <property type="term" value="P:rescue of stalled ribosome"/>
    <property type="evidence" value="ECO:0007669"/>
    <property type="project" value="UniProtKB-UniRule"/>
</dbReference>
<dbReference type="GO" id="GO:0004045">
    <property type="term" value="F:peptidyl-tRNA hydrolase activity"/>
    <property type="evidence" value="ECO:0007669"/>
    <property type="project" value="UniProtKB-UniRule"/>
</dbReference>
<dbReference type="InterPro" id="IPR001328">
    <property type="entry name" value="Pept_tRNA_hydro"/>
</dbReference>
<dbReference type="GO" id="GO:0006515">
    <property type="term" value="P:protein quality control for misfolded or incompletely synthesized proteins"/>
    <property type="evidence" value="ECO:0007669"/>
    <property type="project" value="UniProtKB-UniRule"/>
</dbReference>
<dbReference type="GO" id="GO:0005737">
    <property type="term" value="C:cytoplasm"/>
    <property type="evidence" value="ECO:0007669"/>
    <property type="project" value="UniProtKB-SubCell"/>
</dbReference>
<comment type="caution">
    <text evidence="10">The sequence shown here is derived from an EMBL/GenBank/DDBJ whole genome shotgun (WGS) entry which is preliminary data.</text>
</comment>
<feature type="active site" description="Proton acceptor" evidence="7">
    <location>
        <position position="19"/>
    </location>
</feature>
<feature type="binding site" evidence="7">
    <location>
        <position position="14"/>
    </location>
    <ligand>
        <name>tRNA</name>
        <dbReference type="ChEBI" id="CHEBI:17843"/>
    </ligand>
</feature>
<evidence type="ECO:0000256" key="8">
    <source>
        <dbReference type="RuleBase" id="RU000673"/>
    </source>
</evidence>
<evidence type="ECO:0000256" key="9">
    <source>
        <dbReference type="RuleBase" id="RU004320"/>
    </source>
</evidence>
<evidence type="ECO:0000256" key="1">
    <source>
        <dbReference type="ARBA" id="ARBA00013260"/>
    </source>
</evidence>
<evidence type="ECO:0000313" key="11">
    <source>
        <dbReference type="Proteomes" id="UP000179227"/>
    </source>
</evidence>
<dbReference type="PANTHER" id="PTHR17224">
    <property type="entry name" value="PEPTIDYL-TRNA HYDROLASE"/>
    <property type="match status" value="1"/>
</dbReference>
<name>A0A1F5HX87_9BACT</name>
<protein>
    <recommendedName>
        <fullName evidence="6 7">Peptidyl-tRNA hydrolase</fullName>
        <shortName evidence="7">Pth</shortName>
        <ecNumber evidence="1 7">3.1.1.29</ecNumber>
    </recommendedName>
</protein>
<dbReference type="SUPFAM" id="SSF53178">
    <property type="entry name" value="Peptidyl-tRNA hydrolase-like"/>
    <property type="match status" value="1"/>
</dbReference>
<dbReference type="EMBL" id="MFBS01000033">
    <property type="protein sequence ID" value="OGE08723.1"/>
    <property type="molecule type" value="Genomic_DNA"/>
</dbReference>
<keyword evidence="7" id="KW-0963">Cytoplasm</keyword>
<comment type="function">
    <text evidence="7">Hydrolyzes ribosome-free peptidyl-tRNAs (with 1 or more amino acids incorporated), which drop off the ribosome during protein synthesis, or as a result of ribosome stalling.</text>
</comment>
<comment type="subunit">
    <text evidence="7">Monomer.</text>
</comment>
<reference evidence="10 11" key="1">
    <citation type="journal article" date="2016" name="Nat. Commun.">
        <title>Thousands of microbial genomes shed light on interconnected biogeochemical processes in an aquifer system.</title>
        <authorList>
            <person name="Anantharaman K."/>
            <person name="Brown C.T."/>
            <person name="Hug L.A."/>
            <person name="Sharon I."/>
            <person name="Castelle C.J."/>
            <person name="Probst A.J."/>
            <person name="Thomas B.C."/>
            <person name="Singh A."/>
            <person name="Wilkins M.J."/>
            <person name="Karaoz U."/>
            <person name="Brodie E.L."/>
            <person name="Williams K.H."/>
            <person name="Hubbard S.S."/>
            <person name="Banfield J.F."/>
        </authorList>
    </citation>
    <scope>NUCLEOTIDE SEQUENCE [LARGE SCALE GENOMIC DNA]</scope>
</reference>
<feature type="site" description="Discriminates between blocked and unblocked aminoacyl-tRNA" evidence="7">
    <location>
        <position position="9"/>
    </location>
</feature>
<dbReference type="EC" id="3.1.1.29" evidence="1 7"/>
<keyword evidence="3 7" id="KW-0378">Hydrolase</keyword>
<dbReference type="PROSITE" id="PS01195">
    <property type="entry name" value="PEPT_TRNA_HYDROL_1"/>
    <property type="match status" value="1"/>
</dbReference>
<dbReference type="AlphaFoldDB" id="A0A1F5HX87"/>
<keyword evidence="2 7" id="KW-0820">tRNA-binding</keyword>
<dbReference type="HAMAP" id="MF_00083">
    <property type="entry name" value="Pept_tRNA_hydro_bact"/>
    <property type="match status" value="1"/>
</dbReference>
<comment type="caution">
    <text evidence="7">Lacks conserved residue(s) required for the propagation of feature annotation.</text>
</comment>
<dbReference type="GO" id="GO:0000049">
    <property type="term" value="F:tRNA binding"/>
    <property type="evidence" value="ECO:0007669"/>
    <property type="project" value="UniProtKB-UniRule"/>
</dbReference>
<evidence type="ECO:0000256" key="6">
    <source>
        <dbReference type="ARBA" id="ARBA00050038"/>
    </source>
</evidence>
<feature type="binding site" evidence="7">
    <location>
        <position position="61"/>
    </location>
    <ligand>
        <name>tRNA</name>
        <dbReference type="ChEBI" id="CHEBI:17843"/>
    </ligand>
</feature>
<feature type="binding site" evidence="7">
    <location>
        <position position="63"/>
    </location>
    <ligand>
        <name>tRNA</name>
        <dbReference type="ChEBI" id="CHEBI:17843"/>
    </ligand>
</feature>
<evidence type="ECO:0000256" key="7">
    <source>
        <dbReference type="HAMAP-Rule" id="MF_00083"/>
    </source>
</evidence>
<dbReference type="CDD" id="cd00462">
    <property type="entry name" value="PTH"/>
    <property type="match status" value="1"/>
</dbReference>
<dbReference type="PANTHER" id="PTHR17224:SF1">
    <property type="entry name" value="PEPTIDYL-TRNA HYDROLASE"/>
    <property type="match status" value="1"/>
</dbReference>
<comment type="function">
    <text evidence="7">Catalyzes the release of premature peptidyl moieties from peptidyl-tRNA molecules trapped in stalled 50S ribosomal subunits, and thus maintains levels of free tRNAs and 50S ribosomes.</text>
</comment>
<evidence type="ECO:0000256" key="3">
    <source>
        <dbReference type="ARBA" id="ARBA00022801"/>
    </source>
</evidence>
<dbReference type="Proteomes" id="UP000179227">
    <property type="component" value="Unassembled WGS sequence"/>
</dbReference>
<keyword evidence="4 7" id="KW-0694">RNA-binding</keyword>
<dbReference type="InterPro" id="IPR018171">
    <property type="entry name" value="Pept_tRNA_hydro_CS"/>
</dbReference>
<dbReference type="NCBIfam" id="TIGR00447">
    <property type="entry name" value="pth"/>
    <property type="match status" value="1"/>
</dbReference>
<dbReference type="InterPro" id="IPR036416">
    <property type="entry name" value="Pept_tRNA_hydro_sf"/>
</dbReference>
<proteinExistence type="inferred from homology"/>
<evidence type="ECO:0000256" key="2">
    <source>
        <dbReference type="ARBA" id="ARBA00022555"/>
    </source>
</evidence>
<dbReference type="Pfam" id="PF01195">
    <property type="entry name" value="Pept_tRNA_hydro"/>
    <property type="match status" value="1"/>
</dbReference>